<evidence type="ECO:0000313" key="3">
    <source>
        <dbReference type="Proteomes" id="UP000199379"/>
    </source>
</evidence>
<reference evidence="2 3" key="1">
    <citation type="submission" date="2016-10" db="EMBL/GenBank/DDBJ databases">
        <authorList>
            <person name="de Groot N.N."/>
        </authorList>
    </citation>
    <scope>NUCLEOTIDE SEQUENCE [LARGE SCALE GENOMIC DNA]</scope>
    <source>
        <strain evidence="2 3">DSM 29340</strain>
    </source>
</reference>
<dbReference type="InterPro" id="IPR036390">
    <property type="entry name" value="WH_DNA-bd_sf"/>
</dbReference>
<dbReference type="Gene3D" id="3.30.420.40">
    <property type="match status" value="2"/>
</dbReference>
<sequence length="400" mass="41951">MTVLQRETGRRVLFREIRANGPVARIDLAARSGLSRATVTGLTADLLRAGLIEEVARDGGDAAPARGRPRVDLKIRGAARLVAGLRIGTDSLSLVLLDFGGARLAELEQPMTGEALTAEALAKRIAAALETLAQRAGRAVGEISGLGVAVAGVVDAVRGLVHWSPSLTGRNVEFAQILADHLGMPAFVDNDANLVALAESLFGLARGRSDFLVVTIESGVGLGLFIGGRPYRGTRGCGAEFGHVKVELDGAPCRCGQRGCLEAYVADYALAREAAALPAGAIPGAMDDPATAVLAAARDGNRAARRILDRAGQVFAMGLANLVNLFDPSLIILAGERMPLDHLYDDPVLERMQALTTRTDRPPPEIRVHKWGDLMWARGAGAFALDEVANIALAALDGTA</sequence>
<dbReference type="SUPFAM" id="SSF46785">
    <property type="entry name" value="Winged helix' DNA-binding domain"/>
    <property type="match status" value="1"/>
</dbReference>
<dbReference type="Gene3D" id="1.10.10.10">
    <property type="entry name" value="Winged helix-like DNA-binding domain superfamily/Winged helix DNA-binding domain"/>
    <property type="match status" value="1"/>
</dbReference>
<protein>
    <submittedName>
        <fullName evidence="2">Sugar kinase of the NBD/HSP70 family, may contain an N-terminal HTH domain</fullName>
    </submittedName>
</protein>
<dbReference type="PANTHER" id="PTHR18964:SF149">
    <property type="entry name" value="BIFUNCTIONAL UDP-N-ACETYLGLUCOSAMINE 2-EPIMERASE_N-ACETYLMANNOSAMINE KINASE"/>
    <property type="match status" value="1"/>
</dbReference>
<organism evidence="2 3">
    <name type="scientific">Cribrihabitans marinus</name>
    <dbReference type="NCBI Taxonomy" id="1227549"/>
    <lineage>
        <taxon>Bacteria</taxon>
        <taxon>Pseudomonadati</taxon>
        <taxon>Pseudomonadota</taxon>
        <taxon>Alphaproteobacteria</taxon>
        <taxon>Rhodobacterales</taxon>
        <taxon>Paracoccaceae</taxon>
        <taxon>Cribrihabitans</taxon>
    </lineage>
</organism>
<dbReference type="RefSeq" id="WP_177175371.1">
    <property type="nucleotide sequence ID" value="NZ_BMGV01000002.1"/>
</dbReference>
<dbReference type="PANTHER" id="PTHR18964">
    <property type="entry name" value="ROK (REPRESSOR, ORF, KINASE) FAMILY"/>
    <property type="match status" value="1"/>
</dbReference>
<evidence type="ECO:0000256" key="1">
    <source>
        <dbReference type="ARBA" id="ARBA00006479"/>
    </source>
</evidence>
<proteinExistence type="inferred from homology"/>
<dbReference type="EMBL" id="FNYD01000002">
    <property type="protein sequence ID" value="SEI69417.1"/>
    <property type="molecule type" value="Genomic_DNA"/>
</dbReference>
<accession>A0A1H6SXB0</accession>
<keyword evidence="3" id="KW-1185">Reference proteome</keyword>
<comment type="similarity">
    <text evidence="1">Belongs to the ROK (NagC/XylR) family.</text>
</comment>
<dbReference type="InterPro" id="IPR043129">
    <property type="entry name" value="ATPase_NBD"/>
</dbReference>
<dbReference type="GO" id="GO:0016301">
    <property type="term" value="F:kinase activity"/>
    <property type="evidence" value="ECO:0007669"/>
    <property type="project" value="UniProtKB-KW"/>
</dbReference>
<gene>
    <name evidence="2" type="ORF">SAMN05444007_102146</name>
</gene>
<keyword evidence="2" id="KW-0808">Transferase</keyword>
<dbReference type="Proteomes" id="UP000199379">
    <property type="component" value="Unassembled WGS sequence"/>
</dbReference>
<dbReference type="STRING" id="1227549.SAMN05444007_102146"/>
<keyword evidence="2" id="KW-0418">Kinase</keyword>
<dbReference type="Pfam" id="PF00480">
    <property type="entry name" value="ROK"/>
    <property type="match status" value="1"/>
</dbReference>
<dbReference type="InterPro" id="IPR049874">
    <property type="entry name" value="ROK_cs"/>
</dbReference>
<name>A0A1H6SXB0_9RHOB</name>
<dbReference type="PROSITE" id="PS01125">
    <property type="entry name" value="ROK"/>
    <property type="match status" value="1"/>
</dbReference>
<evidence type="ECO:0000313" key="2">
    <source>
        <dbReference type="EMBL" id="SEI69417.1"/>
    </source>
</evidence>
<dbReference type="AlphaFoldDB" id="A0A1H6SXB0"/>
<dbReference type="InterPro" id="IPR036388">
    <property type="entry name" value="WH-like_DNA-bd_sf"/>
</dbReference>
<dbReference type="SUPFAM" id="SSF53067">
    <property type="entry name" value="Actin-like ATPase domain"/>
    <property type="match status" value="1"/>
</dbReference>
<dbReference type="InterPro" id="IPR000600">
    <property type="entry name" value="ROK"/>
</dbReference>